<keyword evidence="1" id="KW-0812">Transmembrane</keyword>
<protein>
    <recommendedName>
        <fullName evidence="3">DUF2079 domain-containing protein</fullName>
    </recommendedName>
</protein>
<feature type="transmembrane region" description="Helical" evidence="1">
    <location>
        <begin position="182"/>
        <end position="203"/>
    </location>
</feature>
<sequence>MTQVIKNKGRVLYFCLFILLAVMSVLKYHNLNTTYFDLGLFLNNFSMIASGQWQSLFLSHIQPFGFLWAIPFYFFSTDWAATIILIFQAAILVLPVIGLYRYFGIIPALAFSFYFPLWYNALFDFHIDHIAIPILFGFFFFERNGKLLHAVFLAVLLAFVKEPFALQTAFCGLYLCATRKNYLLGLLLTLFGIVYFTLAFQYFTSYFNSPYINIERPISIGSYG</sequence>
<gene>
    <name evidence="2" type="ORF">METZ01_LOCUS262443</name>
</gene>
<organism evidence="2">
    <name type="scientific">marine metagenome</name>
    <dbReference type="NCBI Taxonomy" id="408172"/>
    <lineage>
        <taxon>unclassified sequences</taxon>
        <taxon>metagenomes</taxon>
        <taxon>ecological metagenomes</taxon>
    </lineage>
</organism>
<evidence type="ECO:0000256" key="1">
    <source>
        <dbReference type="SAM" id="Phobius"/>
    </source>
</evidence>
<proteinExistence type="predicted"/>
<dbReference type="Pfam" id="PF09852">
    <property type="entry name" value="DUF2079"/>
    <property type="match status" value="1"/>
</dbReference>
<dbReference type="InterPro" id="IPR018650">
    <property type="entry name" value="STSV1_Orf64"/>
</dbReference>
<accession>A0A382JD57</accession>
<keyword evidence="1" id="KW-0472">Membrane</keyword>
<dbReference type="AlphaFoldDB" id="A0A382JD57"/>
<feature type="non-terminal residue" evidence="2">
    <location>
        <position position="224"/>
    </location>
</feature>
<evidence type="ECO:0008006" key="3">
    <source>
        <dbReference type="Google" id="ProtNLM"/>
    </source>
</evidence>
<dbReference type="EMBL" id="UINC01073306">
    <property type="protein sequence ID" value="SVC09589.1"/>
    <property type="molecule type" value="Genomic_DNA"/>
</dbReference>
<name>A0A382JD57_9ZZZZ</name>
<reference evidence="2" key="1">
    <citation type="submission" date="2018-05" db="EMBL/GenBank/DDBJ databases">
        <authorList>
            <person name="Lanie J.A."/>
            <person name="Ng W.-L."/>
            <person name="Kazmierczak K.M."/>
            <person name="Andrzejewski T.M."/>
            <person name="Davidsen T.M."/>
            <person name="Wayne K.J."/>
            <person name="Tettelin H."/>
            <person name="Glass J.I."/>
            <person name="Rusch D."/>
            <person name="Podicherti R."/>
            <person name="Tsui H.-C.T."/>
            <person name="Winkler M.E."/>
        </authorList>
    </citation>
    <scope>NUCLEOTIDE SEQUENCE</scope>
</reference>
<feature type="transmembrane region" description="Helical" evidence="1">
    <location>
        <begin position="125"/>
        <end position="141"/>
    </location>
</feature>
<keyword evidence="1" id="KW-1133">Transmembrane helix</keyword>
<feature type="transmembrane region" description="Helical" evidence="1">
    <location>
        <begin position="12"/>
        <end position="29"/>
    </location>
</feature>
<evidence type="ECO:0000313" key="2">
    <source>
        <dbReference type="EMBL" id="SVC09589.1"/>
    </source>
</evidence>
<feature type="transmembrane region" description="Helical" evidence="1">
    <location>
        <begin position="65"/>
        <end position="93"/>
    </location>
</feature>